<evidence type="ECO:0000313" key="3">
    <source>
        <dbReference type="Proteomes" id="UP001576776"/>
    </source>
</evidence>
<accession>A0ABV4Y958</accession>
<gene>
    <name evidence="2" type="ORF">ACE1B6_07190</name>
</gene>
<dbReference type="Pfam" id="PF18885">
    <property type="entry name" value="DUF5648"/>
    <property type="match status" value="1"/>
</dbReference>
<reference evidence="2 3" key="1">
    <citation type="submission" date="2024-09" db="EMBL/GenBank/DDBJ databases">
        <title>Floridaenema gen nov. (Aerosakkonemataceae, Aerosakkonematales ord. nov., Cyanobacteria) from benthic tropical and subtropical fresh waters, with the description of four new species.</title>
        <authorList>
            <person name="Moretto J.A."/>
            <person name="Berthold D.E."/>
            <person name="Lefler F.W."/>
            <person name="Huang I.-S."/>
            <person name="Laughinghouse H. IV."/>
        </authorList>
    </citation>
    <scope>NUCLEOTIDE SEQUENCE [LARGE SCALE GENOMIC DNA]</scope>
    <source>
        <strain evidence="2 3">BLCC-F154</strain>
    </source>
</reference>
<evidence type="ECO:0000259" key="1">
    <source>
        <dbReference type="Pfam" id="PF18885"/>
    </source>
</evidence>
<dbReference type="EMBL" id="JBHFNS010000031">
    <property type="protein sequence ID" value="MFB2935048.1"/>
    <property type="molecule type" value="Genomic_DNA"/>
</dbReference>
<keyword evidence="3" id="KW-1185">Reference proteome</keyword>
<comment type="caution">
    <text evidence="2">The sequence shown here is derived from an EMBL/GenBank/DDBJ whole genome shotgun (WGS) entry which is preliminary data.</text>
</comment>
<proteinExistence type="predicted"/>
<sequence length="799" mass="87516">METQAFQQLHEDVVIYADYYTNEPQILAAGYGFEGIIGIPGLLTESQIGLAVQAGAGIVSANLNQNPAVPLRNITSAASVIGVTAAGYGNVTDTFLDAMPIEFSHPLLPSTVDPTDIQITLNTGEVVQPLYAALNPNYDFNERQTMVVFGYFGNRLTPGTNGAVYPVLVEVVADRTPLTVVTANGLQSAVGLQQTSSNPFVSGPQLIGAKLSQLSLAGDYAPSSFNANLPNHGYAYYASAIDRSLYRLRLFTSGGFSPDGVSGFEPGDFERYFILHGIDSQGQAFSITEDQTTYTTSDGVIQVLGIAELGSGLGSGPYYTEDHDNQFDIILAGDEAAISKIATVEIPDYTTTNYSPIYNPGGPGDSPVEGFTYTQPAAPQIFPVFNSLDNPRVVSYASQNLADYIVDTNLPVAFRLQDPRTGSHFWTASSIEANDLVTAGWKFQSVPFAVNPQDSFTSNIYRLYNSTTGDHLLTASEEERTTAITQGYIDQGIAFTAYTTTSPGLEAVYRLFSPLGTDRLYTTSEQERFRWEKLGYQFEGVAFWAPSFPSDSTITPVVDYQQFLRYQNPAASTPTDSINGLPLAQLFDENYYLSQMPDVANAVGNGDFLSGYQHFITFGWNEGRNPSILFDENYYRASYSDVDLAIANKTISSGLAHFLNFGHQEQRNPSEAFSQSDYLTNNPDVAAAVNNGNLQSAFQHYITFGADEGRLPDLFLYNEAYYLQHNSDVANAVASDIFADGYEHFVRFGQTEKRDPSFLYNETMYLSLNSDVANAVTNGTFKSGFQHYELFGRFEERLI</sequence>
<dbReference type="Proteomes" id="UP001576776">
    <property type="component" value="Unassembled WGS sequence"/>
</dbReference>
<evidence type="ECO:0000313" key="2">
    <source>
        <dbReference type="EMBL" id="MFB2935048.1"/>
    </source>
</evidence>
<dbReference type="InterPro" id="IPR043708">
    <property type="entry name" value="DUF5648"/>
</dbReference>
<organism evidence="2 3">
    <name type="scientific">Floridaenema fluviatile BLCC-F154</name>
    <dbReference type="NCBI Taxonomy" id="3153640"/>
    <lineage>
        <taxon>Bacteria</taxon>
        <taxon>Bacillati</taxon>
        <taxon>Cyanobacteriota</taxon>
        <taxon>Cyanophyceae</taxon>
        <taxon>Oscillatoriophycideae</taxon>
        <taxon>Aerosakkonematales</taxon>
        <taxon>Aerosakkonemataceae</taxon>
        <taxon>Floridanema</taxon>
        <taxon>Floridanema fluviatile</taxon>
    </lineage>
</organism>
<dbReference type="RefSeq" id="WP_413256570.1">
    <property type="nucleotide sequence ID" value="NZ_JBHFNS010000031.1"/>
</dbReference>
<feature type="domain" description="DUF5648" evidence="1">
    <location>
        <begin position="414"/>
        <end position="545"/>
    </location>
</feature>
<name>A0ABV4Y958_9CYAN</name>
<protein>
    <recommendedName>
        <fullName evidence="1">DUF5648 domain-containing protein</fullName>
    </recommendedName>
</protein>